<keyword evidence="3" id="KW-1185">Reference proteome</keyword>
<gene>
    <name evidence="2" type="ORF">FEF09_28185</name>
</gene>
<protein>
    <recommendedName>
        <fullName evidence="4">Carboxypeptidase regulatory-like domain-containing protein</fullName>
    </recommendedName>
</protein>
<dbReference type="RefSeq" id="WP_146308182.1">
    <property type="nucleotide sequence ID" value="NZ_VOHS01000066.1"/>
</dbReference>
<evidence type="ECO:0000256" key="1">
    <source>
        <dbReference type="SAM" id="MobiDB-lite"/>
    </source>
</evidence>
<dbReference type="AlphaFoldDB" id="A0A5C6LP25"/>
<comment type="caution">
    <text evidence="2">The sequence shown here is derived from an EMBL/GenBank/DDBJ whole genome shotgun (WGS) entry which is preliminary data.</text>
</comment>
<evidence type="ECO:0008006" key="4">
    <source>
        <dbReference type="Google" id="ProtNLM"/>
    </source>
</evidence>
<proteinExistence type="predicted"/>
<name>A0A5C6LP25_9BACT</name>
<organism evidence="2 3">
    <name type="scientific">Chitinophaga pinensis</name>
    <dbReference type="NCBI Taxonomy" id="79329"/>
    <lineage>
        <taxon>Bacteria</taxon>
        <taxon>Pseudomonadati</taxon>
        <taxon>Bacteroidota</taxon>
        <taxon>Chitinophagia</taxon>
        <taxon>Chitinophagales</taxon>
        <taxon>Chitinophagaceae</taxon>
        <taxon>Chitinophaga</taxon>
    </lineage>
</organism>
<dbReference type="SUPFAM" id="SSF49464">
    <property type="entry name" value="Carboxypeptidase regulatory domain-like"/>
    <property type="match status" value="1"/>
</dbReference>
<dbReference type="InterPro" id="IPR008969">
    <property type="entry name" value="CarboxyPept-like_regulatory"/>
</dbReference>
<feature type="region of interest" description="Disordered" evidence="1">
    <location>
        <begin position="12"/>
        <end position="38"/>
    </location>
</feature>
<evidence type="ECO:0000313" key="3">
    <source>
        <dbReference type="Proteomes" id="UP000318815"/>
    </source>
</evidence>
<dbReference type="Proteomes" id="UP000318815">
    <property type="component" value="Unassembled WGS sequence"/>
</dbReference>
<reference evidence="2 3" key="1">
    <citation type="submission" date="2019-08" db="EMBL/GenBank/DDBJ databases">
        <title>Whole genome sequencing of chitin degrading bacteria Chitinophaga pinensis YS16.</title>
        <authorList>
            <person name="Singh R.P."/>
            <person name="Manchanda G."/>
            <person name="Maurya I.K."/>
            <person name="Joshi N.K."/>
            <person name="Srivastava A.K."/>
        </authorList>
    </citation>
    <scope>NUCLEOTIDE SEQUENCE [LARGE SCALE GENOMIC DNA]</scope>
    <source>
        <strain evidence="2 3">YS-16</strain>
    </source>
</reference>
<dbReference type="EMBL" id="VOHS01000066">
    <property type="protein sequence ID" value="TWV92741.1"/>
    <property type="molecule type" value="Genomic_DNA"/>
</dbReference>
<sequence>MLAVVWFGCKKPGTETPEPPLPPIDTTGTHPVPGKLPEKNVSCNIQGQILNENGNPVSGVTVNAAGATAVTDRYGFFPV</sequence>
<evidence type="ECO:0000313" key="2">
    <source>
        <dbReference type="EMBL" id="TWV92741.1"/>
    </source>
</evidence>
<accession>A0A5C6LP25</accession>